<evidence type="ECO:0000313" key="3">
    <source>
        <dbReference type="EMBL" id="KAH7037640.1"/>
    </source>
</evidence>
<feature type="domain" description="Myb-like" evidence="2">
    <location>
        <begin position="158"/>
        <end position="211"/>
    </location>
</feature>
<accession>A0A9P8YDV1</accession>
<dbReference type="SMART" id="SM00717">
    <property type="entry name" value="SANT"/>
    <property type="match status" value="1"/>
</dbReference>
<feature type="compositionally biased region" description="Acidic residues" evidence="1">
    <location>
        <begin position="64"/>
        <end position="79"/>
    </location>
</feature>
<reference evidence="3" key="1">
    <citation type="journal article" date="2021" name="Nat. Commun.">
        <title>Genetic determinants of endophytism in the Arabidopsis root mycobiome.</title>
        <authorList>
            <person name="Mesny F."/>
            <person name="Miyauchi S."/>
            <person name="Thiergart T."/>
            <person name="Pickel B."/>
            <person name="Atanasova L."/>
            <person name="Karlsson M."/>
            <person name="Huettel B."/>
            <person name="Barry K.W."/>
            <person name="Haridas S."/>
            <person name="Chen C."/>
            <person name="Bauer D."/>
            <person name="Andreopoulos W."/>
            <person name="Pangilinan J."/>
            <person name="LaButti K."/>
            <person name="Riley R."/>
            <person name="Lipzen A."/>
            <person name="Clum A."/>
            <person name="Drula E."/>
            <person name="Henrissat B."/>
            <person name="Kohler A."/>
            <person name="Grigoriev I.V."/>
            <person name="Martin F.M."/>
            <person name="Hacquard S."/>
        </authorList>
    </citation>
    <scope>NUCLEOTIDE SEQUENCE</scope>
    <source>
        <strain evidence="3">MPI-CAGE-CH-0230</strain>
    </source>
</reference>
<feature type="region of interest" description="Disordered" evidence="1">
    <location>
        <begin position="32"/>
        <end position="139"/>
    </location>
</feature>
<sequence length="266" mass="29323">MNAAAASPLRKQIRLQEGVRNLNVEDLLGSQAVASSPAREPSVVPGSPSVASDAAREDAAILDTVDDDPFQEEEDDDDFEQRTAPVNQSRRLATMQSTQPANRVLPKPRSPPAPSGTARTYVNPTQASTTSSVPPTASQMEDLRTLARLNRRAVAAKSEQRRRIPWSVRDEEILVELIRKYECSWSMIAEEGGFETSRDQQACRDKARNLKVVYLSTDQPLPALFDKVALSKKERDAVRNAGRNPSRCEADIDDDGQVINTIDPDL</sequence>
<evidence type="ECO:0000256" key="1">
    <source>
        <dbReference type="SAM" id="MobiDB-lite"/>
    </source>
</evidence>
<evidence type="ECO:0000259" key="2">
    <source>
        <dbReference type="PROSITE" id="PS50090"/>
    </source>
</evidence>
<dbReference type="InterPro" id="IPR001005">
    <property type="entry name" value="SANT/Myb"/>
</dbReference>
<dbReference type="GeneID" id="70192763"/>
<dbReference type="SUPFAM" id="SSF46689">
    <property type="entry name" value="Homeodomain-like"/>
    <property type="match status" value="1"/>
</dbReference>
<dbReference type="Proteomes" id="UP000756346">
    <property type="component" value="Unassembled WGS sequence"/>
</dbReference>
<feature type="compositionally biased region" description="Low complexity" evidence="1">
    <location>
        <begin position="124"/>
        <end position="139"/>
    </location>
</feature>
<dbReference type="CDD" id="cd11660">
    <property type="entry name" value="SANT_TRF"/>
    <property type="match status" value="1"/>
</dbReference>
<dbReference type="Pfam" id="PF13921">
    <property type="entry name" value="Myb_DNA-bind_6"/>
    <property type="match status" value="1"/>
</dbReference>
<proteinExistence type="predicted"/>
<dbReference type="EMBL" id="JAGTJQ010000002">
    <property type="protein sequence ID" value="KAH7037640.1"/>
    <property type="molecule type" value="Genomic_DNA"/>
</dbReference>
<keyword evidence="4" id="KW-1185">Reference proteome</keyword>
<comment type="caution">
    <text evidence="3">The sequence shown here is derived from an EMBL/GenBank/DDBJ whole genome shotgun (WGS) entry which is preliminary data.</text>
</comment>
<feature type="compositionally biased region" description="Low complexity" evidence="1">
    <location>
        <begin position="41"/>
        <end position="53"/>
    </location>
</feature>
<dbReference type="RefSeq" id="XP_046016761.1">
    <property type="nucleotide sequence ID" value="XM_046163217.1"/>
</dbReference>
<dbReference type="PROSITE" id="PS50090">
    <property type="entry name" value="MYB_LIKE"/>
    <property type="match status" value="1"/>
</dbReference>
<feature type="compositionally biased region" description="Polar residues" evidence="1">
    <location>
        <begin position="84"/>
        <end position="101"/>
    </location>
</feature>
<name>A0A9P8YDV1_9PEZI</name>
<dbReference type="OrthoDB" id="5398572at2759"/>
<evidence type="ECO:0000313" key="4">
    <source>
        <dbReference type="Proteomes" id="UP000756346"/>
    </source>
</evidence>
<gene>
    <name evidence="3" type="ORF">B0I36DRAFT_69106</name>
</gene>
<dbReference type="AlphaFoldDB" id="A0A9P8YDV1"/>
<organism evidence="3 4">
    <name type="scientific">Microdochium trichocladiopsis</name>
    <dbReference type="NCBI Taxonomy" id="1682393"/>
    <lineage>
        <taxon>Eukaryota</taxon>
        <taxon>Fungi</taxon>
        <taxon>Dikarya</taxon>
        <taxon>Ascomycota</taxon>
        <taxon>Pezizomycotina</taxon>
        <taxon>Sordariomycetes</taxon>
        <taxon>Xylariomycetidae</taxon>
        <taxon>Xylariales</taxon>
        <taxon>Microdochiaceae</taxon>
        <taxon>Microdochium</taxon>
    </lineage>
</organism>
<dbReference type="InterPro" id="IPR009057">
    <property type="entry name" value="Homeodomain-like_sf"/>
</dbReference>
<protein>
    <recommendedName>
        <fullName evidence="2">Myb-like domain-containing protein</fullName>
    </recommendedName>
</protein>
<dbReference type="Gene3D" id="1.10.10.60">
    <property type="entry name" value="Homeodomain-like"/>
    <property type="match status" value="1"/>
</dbReference>